<reference evidence="2" key="2">
    <citation type="submission" date="2015-01" db="EMBL/GenBank/DDBJ databases">
        <title>Evolutionary Origins and Diversification of the Mycorrhizal Mutualists.</title>
        <authorList>
            <consortium name="DOE Joint Genome Institute"/>
            <consortium name="Mycorrhizal Genomics Consortium"/>
            <person name="Kohler A."/>
            <person name="Kuo A."/>
            <person name="Nagy L.G."/>
            <person name="Floudas D."/>
            <person name="Copeland A."/>
            <person name="Barry K.W."/>
            <person name="Cichocki N."/>
            <person name="Veneault-Fourrey C."/>
            <person name="LaButti K."/>
            <person name="Lindquist E.A."/>
            <person name="Lipzen A."/>
            <person name="Lundell T."/>
            <person name="Morin E."/>
            <person name="Murat C."/>
            <person name="Riley R."/>
            <person name="Ohm R."/>
            <person name="Sun H."/>
            <person name="Tunlid A."/>
            <person name="Henrissat B."/>
            <person name="Grigoriev I.V."/>
            <person name="Hibbett D.S."/>
            <person name="Martin F."/>
        </authorList>
    </citation>
    <scope>NUCLEOTIDE SEQUENCE [LARGE SCALE GENOMIC DNA]</scope>
    <source>
        <strain evidence="2">UH-Slu-Lm8-n1</strain>
    </source>
</reference>
<sequence length="98" mass="11093">MVFLAVFQYFAQVGIRVWAIRAILQAFAGVGRDVRLKVGLLNSPVGHRTLQKSNLQTVIAARNQFRAAVTVPRQCQIFYVKQVSIYMKIVAILYNILL</sequence>
<protein>
    <submittedName>
        <fullName evidence="1">Uncharacterized protein</fullName>
    </submittedName>
</protein>
<dbReference type="InParanoid" id="A0A0D0B8J4"/>
<dbReference type="HOGENOM" id="CLU_2335037_0_0_1"/>
<dbReference type="AlphaFoldDB" id="A0A0D0B8J4"/>
<accession>A0A0D0B8J4</accession>
<proteinExistence type="predicted"/>
<dbReference type="EMBL" id="KN835163">
    <property type="protein sequence ID" value="KIK46129.1"/>
    <property type="molecule type" value="Genomic_DNA"/>
</dbReference>
<dbReference type="Proteomes" id="UP000054485">
    <property type="component" value="Unassembled WGS sequence"/>
</dbReference>
<evidence type="ECO:0000313" key="2">
    <source>
        <dbReference type="Proteomes" id="UP000054485"/>
    </source>
</evidence>
<reference evidence="1 2" key="1">
    <citation type="submission" date="2014-04" db="EMBL/GenBank/DDBJ databases">
        <authorList>
            <consortium name="DOE Joint Genome Institute"/>
            <person name="Kuo A."/>
            <person name="Ruytinx J."/>
            <person name="Rineau F."/>
            <person name="Colpaert J."/>
            <person name="Kohler A."/>
            <person name="Nagy L.G."/>
            <person name="Floudas D."/>
            <person name="Copeland A."/>
            <person name="Barry K.W."/>
            <person name="Cichocki N."/>
            <person name="Veneault-Fourrey C."/>
            <person name="LaButti K."/>
            <person name="Lindquist E.A."/>
            <person name="Lipzen A."/>
            <person name="Lundell T."/>
            <person name="Morin E."/>
            <person name="Murat C."/>
            <person name="Sun H."/>
            <person name="Tunlid A."/>
            <person name="Henrissat B."/>
            <person name="Grigoriev I.V."/>
            <person name="Hibbett D.S."/>
            <person name="Martin F."/>
            <person name="Nordberg H.P."/>
            <person name="Cantor M.N."/>
            <person name="Hua S.X."/>
        </authorList>
    </citation>
    <scope>NUCLEOTIDE SEQUENCE [LARGE SCALE GENOMIC DNA]</scope>
    <source>
        <strain evidence="1 2">UH-Slu-Lm8-n1</strain>
    </source>
</reference>
<organism evidence="1 2">
    <name type="scientific">Suillus luteus UH-Slu-Lm8-n1</name>
    <dbReference type="NCBI Taxonomy" id="930992"/>
    <lineage>
        <taxon>Eukaryota</taxon>
        <taxon>Fungi</taxon>
        <taxon>Dikarya</taxon>
        <taxon>Basidiomycota</taxon>
        <taxon>Agaricomycotina</taxon>
        <taxon>Agaricomycetes</taxon>
        <taxon>Agaricomycetidae</taxon>
        <taxon>Boletales</taxon>
        <taxon>Suillineae</taxon>
        <taxon>Suillaceae</taxon>
        <taxon>Suillus</taxon>
    </lineage>
</organism>
<name>A0A0D0B8J4_9AGAM</name>
<keyword evidence="2" id="KW-1185">Reference proteome</keyword>
<evidence type="ECO:0000313" key="1">
    <source>
        <dbReference type="EMBL" id="KIK46129.1"/>
    </source>
</evidence>
<gene>
    <name evidence="1" type="ORF">CY34DRAFT_800840</name>
</gene>